<reference evidence="4" key="4">
    <citation type="submission" date="2025-08" db="UniProtKB">
        <authorList>
            <consortium name="Ensembl"/>
        </authorList>
    </citation>
    <scope>IDENTIFICATION</scope>
</reference>
<reference evidence="5" key="1">
    <citation type="journal article" date="2006" name="Science">
        <title>Ancient noncoding elements conserved in the human genome.</title>
        <authorList>
            <person name="Venkatesh B."/>
            <person name="Kirkness E.F."/>
            <person name="Loh Y.H."/>
            <person name="Halpern A.L."/>
            <person name="Lee A.P."/>
            <person name="Johnson J."/>
            <person name="Dandona N."/>
            <person name="Viswanathan L.D."/>
            <person name="Tay A."/>
            <person name="Venter J.C."/>
            <person name="Strausberg R.L."/>
            <person name="Brenner S."/>
        </authorList>
    </citation>
    <scope>NUCLEOTIDE SEQUENCE [LARGE SCALE GENOMIC DNA]</scope>
</reference>
<sequence length="215" mass="23630">SGPRWLLLRLLLPALPALLRADCNTGTANQCQAARAVPGHNLGGEGFDVVTLTRKGAYVIDTESWRQPDGTCTLCRNPLADGALQRLPLSLTDWRAAARCSRAVSARSFESDAQLAQDTERSLERGWETGLEVKPKPGMAGSATVAGSQSRSSRFAAGKTQRDRYSFTSHEFSCGLYRYRLAPEARLAPSFAYSVKVLPKSLTRANRFFYRRFLG</sequence>
<keyword evidence="1 2" id="KW-0732">Signal</keyword>
<evidence type="ECO:0000256" key="1">
    <source>
        <dbReference type="ARBA" id="ARBA00022729"/>
    </source>
</evidence>
<dbReference type="PROSITE" id="PS51412">
    <property type="entry name" value="MACPF_2"/>
    <property type="match status" value="1"/>
</dbReference>
<dbReference type="PANTHER" id="PTHR46096:SF3">
    <property type="entry name" value="PERFORIN-1"/>
    <property type="match status" value="1"/>
</dbReference>
<dbReference type="STRING" id="7868.ENSCMIP00000003682"/>
<evidence type="ECO:0000313" key="5">
    <source>
        <dbReference type="Proteomes" id="UP000314986"/>
    </source>
</evidence>
<reference evidence="5" key="3">
    <citation type="journal article" date="2014" name="Nature">
        <title>Elephant shark genome provides unique insights into gnathostome evolution.</title>
        <authorList>
            <consortium name="International Elephant Shark Genome Sequencing Consortium"/>
            <person name="Venkatesh B."/>
            <person name="Lee A.P."/>
            <person name="Ravi V."/>
            <person name="Maurya A.K."/>
            <person name="Lian M.M."/>
            <person name="Swann J.B."/>
            <person name="Ohta Y."/>
            <person name="Flajnik M.F."/>
            <person name="Sutoh Y."/>
            <person name="Kasahara M."/>
            <person name="Hoon S."/>
            <person name="Gangu V."/>
            <person name="Roy S.W."/>
            <person name="Irimia M."/>
            <person name="Korzh V."/>
            <person name="Kondrychyn I."/>
            <person name="Lim Z.W."/>
            <person name="Tay B.H."/>
            <person name="Tohari S."/>
            <person name="Kong K.W."/>
            <person name="Ho S."/>
            <person name="Lorente-Galdos B."/>
            <person name="Quilez J."/>
            <person name="Marques-Bonet T."/>
            <person name="Raney B.J."/>
            <person name="Ingham P.W."/>
            <person name="Tay A."/>
            <person name="Hillier L.W."/>
            <person name="Minx P."/>
            <person name="Boehm T."/>
            <person name="Wilson R.K."/>
            <person name="Brenner S."/>
            <person name="Warren W.C."/>
        </authorList>
    </citation>
    <scope>NUCLEOTIDE SEQUENCE [LARGE SCALE GENOMIC DNA]</scope>
</reference>
<evidence type="ECO:0000259" key="3">
    <source>
        <dbReference type="PROSITE" id="PS51412"/>
    </source>
</evidence>
<organism evidence="4 5">
    <name type="scientific">Callorhinchus milii</name>
    <name type="common">Ghost shark</name>
    <dbReference type="NCBI Taxonomy" id="7868"/>
    <lineage>
        <taxon>Eukaryota</taxon>
        <taxon>Metazoa</taxon>
        <taxon>Chordata</taxon>
        <taxon>Craniata</taxon>
        <taxon>Vertebrata</taxon>
        <taxon>Chondrichthyes</taxon>
        <taxon>Holocephali</taxon>
        <taxon>Chimaeriformes</taxon>
        <taxon>Callorhinchidae</taxon>
        <taxon>Callorhinchus</taxon>
    </lineage>
</organism>
<accession>A0A4W3GKQ1</accession>
<dbReference type="InterPro" id="IPR052784">
    <property type="entry name" value="Perforin-1_pore-forming"/>
</dbReference>
<dbReference type="InParanoid" id="A0A4W3GKQ1"/>
<dbReference type="PANTHER" id="PTHR46096">
    <property type="entry name" value="PERFORIN-1"/>
    <property type="match status" value="1"/>
</dbReference>
<dbReference type="GeneTree" id="ENSGT00990000203866"/>
<dbReference type="GO" id="GO:0001771">
    <property type="term" value="P:immunological synapse formation"/>
    <property type="evidence" value="ECO:0007669"/>
    <property type="project" value="TreeGrafter"/>
</dbReference>
<feature type="signal peptide" evidence="2">
    <location>
        <begin position="1"/>
        <end position="21"/>
    </location>
</feature>
<reference evidence="5" key="2">
    <citation type="journal article" date="2007" name="PLoS Biol.">
        <title>Survey sequencing and comparative analysis of the elephant shark (Callorhinchus milii) genome.</title>
        <authorList>
            <person name="Venkatesh B."/>
            <person name="Kirkness E.F."/>
            <person name="Loh Y.H."/>
            <person name="Halpern A.L."/>
            <person name="Lee A.P."/>
            <person name="Johnson J."/>
            <person name="Dandona N."/>
            <person name="Viswanathan L.D."/>
            <person name="Tay A."/>
            <person name="Venter J.C."/>
            <person name="Strausberg R.L."/>
            <person name="Brenner S."/>
        </authorList>
    </citation>
    <scope>NUCLEOTIDE SEQUENCE [LARGE SCALE GENOMIC DNA]</scope>
</reference>
<name>A0A4W3GKQ1_CALMI</name>
<keyword evidence="5" id="KW-1185">Reference proteome</keyword>
<dbReference type="Ensembl" id="ENSCMIT00000003826.1">
    <property type="protein sequence ID" value="ENSCMIP00000003682.1"/>
    <property type="gene ID" value="ENSCMIG00000002221.1"/>
</dbReference>
<dbReference type="Proteomes" id="UP000314986">
    <property type="component" value="Unassembled WGS sequence"/>
</dbReference>
<dbReference type="AlphaFoldDB" id="A0A4W3GKQ1"/>
<reference evidence="4" key="5">
    <citation type="submission" date="2025-09" db="UniProtKB">
        <authorList>
            <consortium name="Ensembl"/>
        </authorList>
    </citation>
    <scope>IDENTIFICATION</scope>
</reference>
<feature type="chain" id="PRO_5021403610" description="MACPF domain-containing protein" evidence="2">
    <location>
        <begin position="22"/>
        <end position="215"/>
    </location>
</feature>
<evidence type="ECO:0000313" key="4">
    <source>
        <dbReference type="Ensembl" id="ENSCMIP00000003682.1"/>
    </source>
</evidence>
<dbReference type="InterPro" id="IPR020864">
    <property type="entry name" value="MACPF"/>
</dbReference>
<feature type="domain" description="MACPF" evidence="3">
    <location>
        <begin position="27"/>
        <end position="215"/>
    </location>
</feature>
<evidence type="ECO:0000256" key="2">
    <source>
        <dbReference type="SAM" id="SignalP"/>
    </source>
</evidence>
<dbReference type="GO" id="GO:0022829">
    <property type="term" value="F:wide pore channel activity"/>
    <property type="evidence" value="ECO:0007669"/>
    <property type="project" value="TreeGrafter"/>
</dbReference>
<proteinExistence type="predicted"/>
<dbReference type="GO" id="GO:0001913">
    <property type="term" value="P:T cell mediated cytotoxicity"/>
    <property type="evidence" value="ECO:0007669"/>
    <property type="project" value="TreeGrafter"/>
</dbReference>
<dbReference type="GO" id="GO:0051607">
    <property type="term" value="P:defense response to virus"/>
    <property type="evidence" value="ECO:0007669"/>
    <property type="project" value="TreeGrafter"/>
</dbReference>
<protein>
    <recommendedName>
        <fullName evidence="3">MACPF domain-containing protein</fullName>
    </recommendedName>
</protein>
<dbReference type="OMA" id="GTETECD"/>
<dbReference type="GO" id="GO:0016020">
    <property type="term" value="C:membrane"/>
    <property type="evidence" value="ECO:0007669"/>
    <property type="project" value="TreeGrafter"/>
</dbReference>